<evidence type="ECO:0000313" key="2">
    <source>
        <dbReference type="Proteomes" id="UP001499895"/>
    </source>
</evidence>
<sequence length="220" mass="23709">MITAHRPPRAPVTADDVEHAVHLAVTALGTAPDDRWAAPAGTLEWDCWETVEHLTDDLFAYAAQLGPRIPPLDRYVPWRFAPLRPGGPRNAVFADREAGPAGLLRTLEAGGGLLAAVARTRGPEVRAFHSWGVTDPEGLAAMGTAETLVHLHDLAGGLGFAWEPPAGLCDRVRARLFPDAPAGTDPWRTLLWATGRAGLPGLARRDSWRWHSAPLPTARD</sequence>
<keyword evidence="2" id="KW-1185">Reference proteome</keyword>
<evidence type="ECO:0000313" key="1">
    <source>
        <dbReference type="EMBL" id="GAA0456676.1"/>
    </source>
</evidence>
<accession>A0ABP3JKI1</accession>
<comment type="caution">
    <text evidence="1">The sequence shown here is derived from an EMBL/GenBank/DDBJ whole genome shotgun (WGS) entry which is preliminary data.</text>
</comment>
<name>A0ABP3JKI1_9ACTN</name>
<evidence type="ECO:0008006" key="3">
    <source>
        <dbReference type="Google" id="ProtNLM"/>
    </source>
</evidence>
<dbReference type="EMBL" id="BAAAHB010000014">
    <property type="protein sequence ID" value="GAA0456676.1"/>
    <property type="molecule type" value="Genomic_DNA"/>
</dbReference>
<organism evidence="1 2">
    <name type="scientific">Streptomyces stramineus</name>
    <dbReference type="NCBI Taxonomy" id="173861"/>
    <lineage>
        <taxon>Bacteria</taxon>
        <taxon>Bacillati</taxon>
        <taxon>Actinomycetota</taxon>
        <taxon>Actinomycetes</taxon>
        <taxon>Kitasatosporales</taxon>
        <taxon>Streptomycetaceae</taxon>
        <taxon>Streptomyces</taxon>
    </lineage>
</organism>
<protein>
    <recommendedName>
        <fullName evidence="3">Mycothiol-dependent maleylpyruvate isomerase metal-binding domain-containing protein</fullName>
    </recommendedName>
</protein>
<gene>
    <name evidence="1" type="ORF">GCM10009544_19160</name>
</gene>
<proteinExistence type="predicted"/>
<dbReference type="Proteomes" id="UP001499895">
    <property type="component" value="Unassembled WGS sequence"/>
</dbReference>
<reference evidence="2" key="1">
    <citation type="journal article" date="2019" name="Int. J. Syst. Evol. Microbiol.">
        <title>The Global Catalogue of Microorganisms (GCM) 10K type strain sequencing project: providing services to taxonomists for standard genome sequencing and annotation.</title>
        <authorList>
            <consortium name="The Broad Institute Genomics Platform"/>
            <consortium name="The Broad Institute Genome Sequencing Center for Infectious Disease"/>
            <person name="Wu L."/>
            <person name="Ma J."/>
        </authorList>
    </citation>
    <scope>NUCLEOTIDE SEQUENCE [LARGE SCALE GENOMIC DNA]</scope>
    <source>
        <strain evidence="2">JCM 10649</strain>
    </source>
</reference>